<dbReference type="AlphaFoldDB" id="A0A3A3A256"/>
<dbReference type="InterPro" id="IPR027417">
    <property type="entry name" value="P-loop_NTPase"/>
</dbReference>
<dbReference type="Pfam" id="PF25000">
    <property type="entry name" value="DUF7779"/>
    <property type="match status" value="1"/>
</dbReference>
<dbReference type="Pfam" id="PF17046">
    <property type="entry name" value="Ses_B"/>
    <property type="match status" value="1"/>
</dbReference>
<protein>
    <submittedName>
        <fullName evidence="4">Kinesin light chain</fullName>
    </submittedName>
</protein>
<comment type="caution">
    <text evidence="4">The sequence shown here is derived from an EMBL/GenBank/DDBJ whole genome shotgun (WGS) entry which is preliminary data.</text>
</comment>
<evidence type="ECO:0000256" key="1">
    <source>
        <dbReference type="SAM" id="MobiDB-lite"/>
    </source>
</evidence>
<keyword evidence="5" id="KW-1185">Reference proteome</keyword>
<dbReference type="PANTHER" id="PTHR46082:SF6">
    <property type="entry name" value="AAA+ ATPASE DOMAIN-CONTAINING PROTEIN-RELATED"/>
    <property type="match status" value="1"/>
</dbReference>
<dbReference type="Pfam" id="PF13424">
    <property type="entry name" value="TPR_12"/>
    <property type="match status" value="2"/>
</dbReference>
<reference evidence="5" key="1">
    <citation type="submission" date="2017-02" db="EMBL/GenBank/DDBJ databases">
        <authorList>
            <person name="Tafer H."/>
            <person name="Lopandic K."/>
        </authorList>
    </citation>
    <scope>NUCLEOTIDE SEQUENCE [LARGE SCALE GENOMIC DNA]</scope>
    <source>
        <strain evidence="5">CBS 366.77</strain>
    </source>
</reference>
<evidence type="ECO:0000313" key="5">
    <source>
        <dbReference type="Proteomes" id="UP000266188"/>
    </source>
</evidence>
<dbReference type="OrthoDB" id="1658288at2759"/>
<feature type="domain" description="Fungal death-pathway protein SesB" evidence="2">
    <location>
        <begin position="5"/>
        <end position="29"/>
    </location>
</feature>
<proteinExistence type="predicted"/>
<dbReference type="Proteomes" id="UP000266188">
    <property type="component" value="Unassembled WGS sequence"/>
</dbReference>
<sequence>MASSEYNATFSGSYNRGLQAGYIAGNVETHHHYPVERLGTPPRPFISIPFGRDPDFVDRGTILNQLHHRCAAPGSRTALVGLGGVGKSQLAIEHIYQTNERSPETWIFWVHASNAARFEQGYRDIADTVKLFGRRDPKANIFKLVHDWLRYSKNRKWILVLDNVDDVHFLNRPDNIQGQAGHENGGANRPLREYLPQSSNGSILITSRSREAALELVDQRDIIVVETMVQTDALALFEKKLGKQGNRQDIIELAAALEFIPLAIVQAAAYISDPDRSCSVRQYLDEFQKSDRKKIRLLDRGKGQFRRDWEAENSVLMTWQISFDSIRQSRRSAADLLSLMSFFDRQGIPEALLRDQSRQGNAKPSDDDIDDSESQSSVTDEFNDDILILRRYSLISINVDRTTFNMHSLVQLATRRWLEVNGELEKWKRQYIRNLNAEFPTGEYENWAQCQVLYPHAKSAARQRPQERDSLLEWAAVLYKATWYDWRKGNGAEGENLSVKAMEARKKHLGPEHEDTLNSMQIVGLIYLLQGRWKEAEELEVQVVETWKRVLGAKHPYTLTSTANLASTYWNQGRWKEAEELFVQVMETRKQVLGAEHPYTLTSMGNLASTYRKQGRWKEAEELEVQVVETSKQVLGAEHPDTLTSMANLAFTWKRQGRGAEALDLLQNCVNLQTKILGVDHPDTLSSYAALIGWQIEKLDIDLEALTHSIKKGKNEDTL</sequence>
<dbReference type="Gene3D" id="1.25.40.10">
    <property type="entry name" value="Tetratricopeptide repeat domain"/>
    <property type="match status" value="2"/>
</dbReference>
<evidence type="ECO:0000313" key="4">
    <source>
        <dbReference type="EMBL" id="RJE23421.1"/>
    </source>
</evidence>
<dbReference type="STRING" id="2070753.A0A3A3A256"/>
<dbReference type="InterPro" id="IPR053137">
    <property type="entry name" value="NLR-like"/>
</dbReference>
<feature type="domain" description="DUF7779" evidence="3">
    <location>
        <begin position="328"/>
        <end position="418"/>
    </location>
</feature>
<organism evidence="4 5">
    <name type="scientific">Aspergillus sclerotialis</name>
    <dbReference type="NCBI Taxonomy" id="2070753"/>
    <lineage>
        <taxon>Eukaryota</taxon>
        <taxon>Fungi</taxon>
        <taxon>Dikarya</taxon>
        <taxon>Ascomycota</taxon>
        <taxon>Pezizomycotina</taxon>
        <taxon>Eurotiomycetes</taxon>
        <taxon>Eurotiomycetidae</taxon>
        <taxon>Eurotiales</taxon>
        <taxon>Aspergillaceae</taxon>
        <taxon>Aspergillus</taxon>
        <taxon>Aspergillus subgen. Polypaecilum</taxon>
    </lineage>
</organism>
<gene>
    <name evidence="4" type="ORF">PHISCL_04229</name>
</gene>
<dbReference type="SUPFAM" id="SSF48452">
    <property type="entry name" value="TPR-like"/>
    <property type="match status" value="2"/>
</dbReference>
<name>A0A3A3A256_9EURO</name>
<dbReference type="Gene3D" id="3.40.50.300">
    <property type="entry name" value="P-loop containing nucleotide triphosphate hydrolases"/>
    <property type="match status" value="1"/>
</dbReference>
<evidence type="ECO:0000259" key="3">
    <source>
        <dbReference type="Pfam" id="PF25000"/>
    </source>
</evidence>
<dbReference type="EMBL" id="MVGC01000121">
    <property type="protein sequence ID" value="RJE23421.1"/>
    <property type="molecule type" value="Genomic_DNA"/>
</dbReference>
<dbReference type="NCBIfam" id="NF040586">
    <property type="entry name" value="FxSxx_TPR"/>
    <property type="match status" value="1"/>
</dbReference>
<dbReference type="PANTHER" id="PTHR46082">
    <property type="entry name" value="ATP/GTP-BINDING PROTEIN-RELATED"/>
    <property type="match status" value="1"/>
</dbReference>
<evidence type="ECO:0000259" key="2">
    <source>
        <dbReference type="Pfam" id="PF17046"/>
    </source>
</evidence>
<dbReference type="InterPro" id="IPR031469">
    <property type="entry name" value="SesB_dom"/>
</dbReference>
<dbReference type="InterPro" id="IPR056681">
    <property type="entry name" value="DUF7779"/>
</dbReference>
<dbReference type="Pfam" id="PF13374">
    <property type="entry name" value="TPR_10"/>
    <property type="match status" value="1"/>
</dbReference>
<accession>A0A3A3A256</accession>
<dbReference type="InterPro" id="IPR011990">
    <property type="entry name" value="TPR-like_helical_dom_sf"/>
</dbReference>
<feature type="region of interest" description="Disordered" evidence="1">
    <location>
        <begin position="353"/>
        <end position="377"/>
    </location>
</feature>
<dbReference type="SUPFAM" id="SSF52540">
    <property type="entry name" value="P-loop containing nucleoside triphosphate hydrolases"/>
    <property type="match status" value="1"/>
</dbReference>